<feature type="transmembrane region" description="Helical" evidence="1">
    <location>
        <begin position="334"/>
        <end position="354"/>
    </location>
</feature>
<evidence type="ECO:0000256" key="1">
    <source>
        <dbReference type="SAM" id="Phobius"/>
    </source>
</evidence>
<reference evidence="3" key="1">
    <citation type="submission" date="2011-01" db="EMBL/GenBank/DDBJ databases">
        <title>Complete sequence of chromosome of Acidobacterium sp. MP5ACTX9.</title>
        <authorList>
            <consortium name="US DOE Joint Genome Institute"/>
            <person name="Lucas S."/>
            <person name="Copeland A."/>
            <person name="Lapidus A."/>
            <person name="Cheng J.-F."/>
            <person name="Goodwin L."/>
            <person name="Pitluck S."/>
            <person name="Teshima H."/>
            <person name="Detter J.C."/>
            <person name="Han C."/>
            <person name="Tapia R."/>
            <person name="Land M."/>
            <person name="Hauser L."/>
            <person name="Kyrpides N."/>
            <person name="Ivanova N."/>
            <person name="Ovchinnikova G."/>
            <person name="Pagani I."/>
            <person name="Rawat S.R."/>
            <person name="Mannisto M."/>
            <person name="Haggblom M.M."/>
            <person name="Woyke T."/>
        </authorList>
    </citation>
    <scope>NUCLEOTIDE SEQUENCE [LARGE SCALE GENOMIC DNA]</scope>
    <source>
        <strain evidence="3">MP5ACTX9</strain>
    </source>
</reference>
<feature type="transmembrane region" description="Helical" evidence="1">
    <location>
        <begin position="275"/>
        <end position="296"/>
    </location>
</feature>
<evidence type="ECO:0000313" key="3">
    <source>
        <dbReference type="Proteomes" id="UP000000343"/>
    </source>
</evidence>
<feature type="transmembrane region" description="Helical" evidence="1">
    <location>
        <begin position="143"/>
        <end position="161"/>
    </location>
</feature>
<name>E8X480_GRATM</name>
<keyword evidence="3" id="KW-1185">Reference proteome</keyword>
<dbReference type="HOGENOM" id="CLU_491566_0_0_0"/>
<keyword evidence="1" id="KW-0812">Transmembrane</keyword>
<sequence length="554" mass="61355">MLALSFAVPLLVLCAYWFFFIRADYYPSRDEFSLLVASTKMFHPAISTWFLEGYSRYFLSYPGLSHPATDFIRPGANLAYYVNSLLFGANWSCYLLLSYFIQAGLVCITVKLALEALKLPRSLAVFAGVAVLLAPSFGWEQIYIPSFTIDLLGAFFVMLALHELWRSRNVTAWLLLAAAIFTKETTLFAPVMTALAVWLPIGKPSSIGRRFTASILWLTPIFVWMLLRHFAFHGGAGIYVFQNMALKGTLMNVLHGFLAWPFGTRSMQQSVRYRSLFFMLNAAFWAAVFFAVVRWRRGKASSEASSEITCMPALLLFSIGAMAMPVLLNLPQRFGASLYPLLFLTLATIAHAASDLTIRRLAVGALAASTLVAIYQKATDPLTLKESRAEWTLSRNYIQSIHAVRSPYLLLVDDSSGGFAAPDLVARFADFHGTLMRSNNIEGLMLDHCAGQPTVTKTSADEGHLALTSTLTPPCGYYAFDSLSPRELERGTDGLVTHPNDRVTLRIVPPALQPLPPSATPEMWGNLTVSLTSPVKDTVVLVPDLNTLTYHQLK</sequence>
<feature type="transmembrane region" description="Helical" evidence="1">
    <location>
        <begin position="6"/>
        <end position="25"/>
    </location>
</feature>
<keyword evidence="1" id="KW-1133">Transmembrane helix</keyword>
<dbReference type="KEGG" id="acm:AciX9_0049"/>
<organism evidence="3">
    <name type="scientific">Granulicella tundricola (strain ATCC BAA-1859 / DSM 23138 / MP5ACTX9)</name>
    <dbReference type="NCBI Taxonomy" id="1198114"/>
    <lineage>
        <taxon>Bacteria</taxon>
        <taxon>Pseudomonadati</taxon>
        <taxon>Acidobacteriota</taxon>
        <taxon>Terriglobia</taxon>
        <taxon>Terriglobales</taxon>
        <taxon>Acidobacteriaceae</taxon>
        <taxon>Granulicella</taxon>
    </lineage>
</organism>
<dbReference type="EMBL" id="CP002480">
    <property type="protein sequence ID" value="ADW67140.1"/>
    <property type="molecule type" value="Genomic_DNA"/>
</dbReference>
<dbReference type="eggNOG" id="ENOG5034CGX">
    <property type="taxonomic scope" value="Bacteria"/>
</dbReference>
<protein>
    <recommendedName>
        <fullName evidence="4">Glycosyltransferase RgtA/B/C/D-like domain-containing protein</fullName>
    </recommendedName>
</protein>
<dbReference type="PaxDb" id="1198114-AciX9_0049"/>
<feature type="transmembrane region" description="Helical" evidence="1">
    <location>
        <begin position="121"/>
        <end position="137"/>
    </location>
</feature>
<accession>E8X480</accession>
<dbReference type="AlphaFoldDB" id="E8X480"/>
<dbReference type="STRING" id="1198114.AciX9_0049"/>
<proteinExistence type="predicted"/>
<feature type="transmembrane region" description="Helical" evidence="1">
    <location>
        <begin position="211"/>
        <end position="232"/>
    </location>
</feature>
<feature type="transmembrane region" description="Helical" evidence="1">
    <location>
        <begin position="308"/>
        <end position="328"/>
    </location>
</feature>
<gene>
    <name evidence="2" type="ordered locus">AciX9_0049</name>
</gene>
<dbReference type="Proteomes" id="UP000000343">
    <property type="component" value="Chromosome"/>
</dbReference>
<feature type="transmembrane region" description="Helical" evidence="1">
    <location>
        <begin position="173"/>
        <end position="199"/>
    </location>
</feature>
<evidence type="ECO:0000313" key="2">
    <source>
        <dbReference type="EMBL" id="ADW67140.1"/>
    </source>
</evidence>
<keyword evidence="1" id="KW-0472">Membrane</keyword>
<dbReference type="RefSeq" id="WP_013578469.1">
    <property type="nucleotide sequence ID" value="NC_015064.1"/>
</dbReference>
<evidence type="ECO:0008006" key="4">
    <source>
        <dbReference type="Google" id="ProtNLM"/>
    </source>
</evidence>